<feature type="compositionally biased region" description="Basic and acidic residues" evidence="1">
    <location>
        <begin position="1"/>
        <end position="18"/>
    </location>
</feature>
<evidence type="ECO:0000313" key="2">
    <source>
        <dbReference type="EMBL" id="ELY61118.1"/>
    </source>
</evidence>
<organism evidence="2 3">
    <name type="scientific">Natronolimnohabitans innermongolicus JCM 12255</name>
    <dbReference type="NCBI Taxonomy" id="1227499"/>
    <lineage>
        <taxon>Archaea</taxon>
        <taxon>Methanobacteriati</taxon>
        <taxon>Methanobacteriota</taxon>
        <taxon>Stenosarchaea group</taxon>
        <taxon>Halobacteria</taxon>
        <taxon>Halobacteriales</taxon>
        <taxon>Natrialbaceae</taxon>
        <taxon>Natronolimnohabitans</taxon>
    </lineage>
</organism>
<dbReference type="RefSeq" id="WP_007257976.1">
    <property type="nucleotide sequence ID" value="NZ_AOHZ01000015.1"/>
</dbReference>
<evidence type="ECO:0000313" key="3">
    <source>
        <dbReference type="Proteomes" id="UP000011602"/>
    </source>
</evidence>
<reference evidence="2 3" key="1">
    <citation type="journal article" date="2014" name="PLoS Genet.">
        <title>Phylogenetically driven sequencing of extremely halophilic archaea reveals strategies for static and dynamic osmo-response.</title>
        <authorList>
            <person name="Becker E.A."/>
            <person name="Seitzer P.M."/>
            <person name="Tritt A."/>
            <person name="Larsen D."/>
            <person name="Krusor M."/>
            <person name="Yao A.I."/>
            <person name="Wu D."/>
            <person name="Madern D."/>
            <person name="Eisen J.A."/>
            <person name="Darling A.E."/>
            <person name="Facciotti M.T."/>
        </authorList>
    </citation>
    <scope>NUCLEOTIDE SEQUENCE [LARGE SCALE GENOMIC DNA]</scope>
    <source>
        <strain evidence="2 3">JCM 12255</strain>
    </source>
</reference>
<name>L9XKF9_9EURY</name>
<dbReference type="STRING" id="1227499.C493_03330"/>
<feature type="region of interest" description="Disordered" evidence="1">
    <location>
        <begin position="91"/>
        <end position="183"/>
    </location>
</feature>
<comment type="caution">
    <text evidence="2">The sequence shown here is derived from an EMBL/GenBank/DDBJ whole genome shotgun (WGS) entry which is preliminary data.</text>
</comment>
<dbReference type="EMBL" id="AOHZ01000015">
    <property type="protein sequence ID" value="ELY61118.1"/>
    <property type="molecule type" value="Genomic_DNA"/>
</dbReference>
<sequence length="183" mass="21271">MSNDDSRGNESSDRRDEQTETATQTIRTHLESIDYLTRRLLEHFHDPATEIQNQRLTDEQRREARRRCREIRAEVGQLGLLCYGPEALIPYRPDWEQGRDADDADGDRSGTTVYSGPDSRTFEYHQRRRDRDADSSSDETDDRERDPDTDDLEHDTHQNTDDHDTTDDHHTDDHDAAEGDDDA</sequence>
<dbReference type="AlphaFoldDB" id="L9XKF9"/>
<feature type="compositionally biased region" description="Basic and acidic residues" evidence="1">
    <location>
        <begin position="120"/>
        <end position="134"/>
    </location>
</feature>
<evidence type="ECO:0000256" key="1">
    <source>
        <dbReference type="SAM" id="MobiDB-lite"/>
    </source>
</evidence>
<accession>L9XKF9</accession>
<dbReference type="Proteomes" id="UP000011602">
    <property type="component" value="Unassembled WGS sequence"/>
</dbReference>
<dbReference type="eggNOG" id="arCOG11483">
    <property type="taxonomic scope" value="Archaea"/>
</dbReference>
<feature type="compositionally biased region" description="Basic and acidic residues" evidence="1">
    <location>
        <begin position="154"/>
        <end position="177"/>
    </location>
</feature>
<protein>
    <submittedName>
        <fullName evidence="2">Uncharacterized protein</fullName>
    </submittedName>
</protein>
<feature type="region of interest" description="Disordered" evidence="1">
    <location>
        <begin position="1"/>
        <end position="26"/>
    </location>
</feature>
<keyword evidence="3" id="KW-1185">Reference proteome</keyword>
<proteinExistence type="predicted"/>
<feature type="compositionally biased region" description="Acidic residues" evidence="1">
    <location>
        <begin position="135"/>
        <end position="153"/>
    </location>
</feature>
<gene>
    <name evidence="2" type="ORF">C493_03330</name>
</gene>